<evidence type="ECO:0000313" key="2">
    <source>
        <dbReference type="EMBL" id="SER17330.1"/>
    </source>
</evidence>
<keyword evidence="3" id="KW-1185">Reference proteome</keyword>
<accession>A0A1H9M0X7</accession>
<name>A0A1H9M0X7_9BACT</name>
<dbReference type="RefSeq" id="WP_090171973.1">
    <property type="nucleotide sequence ID" value="NZ_FOFB01000026.1"/>
</dbReference>
<dbReference type="InParanoid" id="A0A1H9M0X7"/>
<sequence>MEKYLFLFLLPLLAFGCKPKPVVADFIPELREDEPFTYQDYRPEDVQRPETYEFIKERNPNPEHYFPDTTNERYLPIRYLQLNFHIMNTSDTLFPFYGEKARKYVKEVVFYANELIRKTPEIWLRPDSMEVPALPRRLGFNLAKIPGTDEHAIYEHYDDELYWYLHNGRKRNRASREVINKYAVRKDSILNIFVMGPPRDSVLSKSFRLSGVDGIYLGDAIKITGLLSRDRPPWEMRNVLAHEIGHALGLGHAWTRNDGCDDTPVHANRAWSLASGQRGPGKTSNNLMDYSPREESLTPCQIGRMHARMSDITGRQRKWLLPYWCRYNPNEPVRVTKDLNWEGARDFNTDIYVRRGSTLRINNRLHLPEGAAIHVDPGARLLIGPAAVIHSDCGGQWAGIRRGVTESGIGGEIVIDPAATFLNEKI</sequence>
<dbReference type="Pfam" id="PF05572">
    <property type="entry name" value="Peptidase_M43"/>
    <property type="match status" value="1"/>
</dbReference>
<reference evidence="3" key="1">
    <citation type="submission" date="2016-10" db="EMBL/GenBank/DDBJ databases">
        <authorList>
            <person name="Varghese N."/>
            <person name="Submissions S."/>
        </authorList>
    </citation>
    <scope>NUCLEOTIDE SEQUENCE [LARGE SCALE GENOMIC DNA]</scope>
    <source>
        <strain evidence="3">DSM 24740</strain>
    </source>
</reference>
<dbReference type="PROSITE" id="PS51257">
    <property type="entry name" value="PROKAR_LIPOPROTEIN"/>
    <property type="match status" value="1"/>
</dbReference>
<feature type="domain" description="Peptidase M43 pregnancy-associated plasma-A" evidence="1">
    <location>
        <begin position="235"/>
        <end position="308"/>
    </location>
</feature>
<protein>
    <submittedName>
        <fullName evidence="2">Pregnancy-associated plasma protein-A</fullName>
    </submittedName>
</protein>
<organism evidence="2 3">
    <name type="scientific">Neolewinella agarilytica</name>
    <dbReference type="NCBI Taxonomy" id="478744"/>
    <lineage>
        <taxon>Bacteria</taxon>
        <taxon>Pseudomonadati</taxon>
        <taxon>Bacteroidota</taxon>
        <taxon>Saprospiria</taxon>
        <taxon>Saprospirales</taxon>
        <taxon>Lewinellaceae</taxon>
        <taxon>Neolewinella</taxon>
    </lineage>
</organism>
<gene>
    <name evidence="2" type="ORF">SAMN05444359_12673</name>
</gene>
<evidence type="ECO:0000259" key="1">
    <source>
        <dbReference type="Pfam" id="PF05572"/>
    </source>
</evidence>
<dbReference type="EMBL" id="FOFB01000026">
    <property type="protein sequence ID" value="SER17330.1"/>
    <property type="molecule type" value="Genomic_DNA"/>
</dbReference>
<dbReference type="GO" id="GO:0008237">
    <property type="term" value="F:metallopeptidase activity"/>
    <property type="evidence" value="ECO:0007669"/>
    <property type="project" value="InterPro"/>
</dbReference>
<dbReference type="AlphaFoldDB" id="A0A1H9M0X7"/>
<dbReference type="Gene3D" id="3.40.390.10">
    <property type="entry name" value="Collagenase (Catalytic Domain)"/>
    <property type="match status" value="1"/>
</dbReference>
<dbReference type="InterPro" id="IPR024079">
    <property type="entry name" value="MetalloPept_cat_dom_sf"/>
</dbReference>
<evidence type="ECO:0000313" key="3">
    <source>
        <dbReference type="Proteomes" id="UP000199021"/>
    </source>
</evidence>
<proteinExistence type="predicted"/>
<dbReference type="STRING" id="478744.SAMN05444359_12673"/>
<dbReference type="InterPro" id="IPR008754">
    <property type="entry name" value="Peptidase_M43"/>
</dbReference>
<dbReference type="SUPFAM" id="SSF55486">
    <property type="entry name" value="Metalloproteases ('zincins'), catalytic domain"/>
    <property type="match status" value="1"/>
</dbReference>
<dbReference type="Proteomes" id="UP000199021">
    <property type="component" value="Unassembled WGS sequence"/>
</dbReference>
<dbReference type="OrthoDB" id="1491500at2"/>